<dbReference type="InterPro" id="IPR052931">
    <property type="entry name" value="Prophage_regulatory_activator"/>
</dbReference>
<name>A0A557NSY4_9VIBR</name>
<dbReference type="Proteomes" id="UP000319828">
    <property type="component" value="Unassembled WGS sequence"/>
</dbReference>
<sequence length="158" mass="18378">MRTCFVINFGARHMNTQNQSNATPQTPVQLIRMNALSKMVGYHKGHINLMIGEGKFPQRLKIGKRASAWLLPEIMAWINQNWKEGDSFSPPLLDQPRLMRRSEVLSLIGLEKDTLYRMMERGEFPNGKVLGFRETRWDYNDIMCWIASKIQERDALIP</sequence>
<dbReference type="EMBL" id="VMKJ01000076">
    <property type="protein sequence ID" value="TVO31541.1"/>
    <property type="molecule type" value="Genomic_DNA"/>
</dbReference>
<reference evidence="1 2" key="1">
    <citation type="submission" date="2019-07" db="EMBL/GenBank/DDBJ databases">
        <title>The draft genome sequence of Vibrio algivorus M1486.</title>
        <authorList>
            <person name="Meng X."/>
        </authorList>
    </citation>
    <scope>NUCLEOTIDE SEQUENCE [LARGE SCALE GENOMIC DNA]</scope>
    <source>
        <strain evidence="1 2">M1486</strain>
    </source>
</reference>
<dbReference type="InterPro" id="IPR010260">
    <property type="entry name" value="AlpA"/>
</dbReference>
<dbReference type="OrthoDB" id="8455288at2"/>
<gene>
    <name evidence="1" type="ORF">FOF44_17950</name>
</gene>
<accession>A0A557NSY4</accession>
<dbReference type="PANTHER" id="PTHR36154:SF1">
    <property type="entry name" value="DNA-BINDING TRANSCRIPTIONAL ACTIVATOR ALPA"/>
    <property type="match status" value="1"/>
</dbReference>
<protein>
    <submittedName>
        <fullName evidence="1">AlpA family phage regulatory protein</fullName>
    </submittedName>
</protein>
<dbReference type="Pfam" id="PF05930">
    <property type="entry name" value="Phage_AlpA"/>
    <property type="match status" value="2"/>
</dbReference>
<dbReference type="AlphaFoldDB" id="A0A557NSY4"/>
<dbReference type="PANTHER" id="PTHR36154">
    <property type="entry name" value="DNA-BINDING TRANSCRIPTIONAL ACTIVATOR ALPA"/>
    <property type="match status" value="1"/>
</dbReference>
<proteinExistence type="predicted"/>
<dbReference type="Gene3D" id="1.10.238.160">
    <property type="match status" value="2"/>
</dbReference>
<organism evidence="1 2">
    <name type="scientific">Vibrio algivorus</name>
    <dbReference type="NCBI Taxonomy" id="1667024"/>
    <lineage>
        <taxon>Bacteria</taxon>
        <taxon>Pseudomonadati</taxon>
        <taxon>Pseudomonadota</taxon>
        <taxon>Gammaproteobacteria</taxon>
        <taxon>Vibrionales</taxon>
        <taxon>Vibrionaceae</taxon>
        <taxon>Vibrio</taxon>
    </lineage>
</organism>
<evidence type="ECO:0000313" key="1">
    <source>
        <dbReference type="EMBL" id="TVO31541.1"/>
    </source>
</evidence>
<evidence type="ECO:0000313" key="2">
    <source>
        <dbReference type="Proteomes" id="UP000319828"/>
    </source>
</evidence>
<comment type="caution">
    <text evidence="1">The sequence shown here is derived from an EMBL/GenBank/DDBJ whole genome shotgun (WGS) entry which is preliminary data.</text>
</comment>